<sequence>MPASEHSDLQIPSDGMEVATQSLLEEDCKLKPPNCHQMCNKTNLINRGYRISRGKFRSSPMTGKPPFGKKKEFLLDQMVSLFMIFKQSVCSGVGFSGKR</sequence>
<protein>
    <submittedName>
        <fullName evidence="1">Uncharacterized protein</fullName>
    </submittedName>
</protein>
<reference evidence="1" key="1">
    <citation type="submission" date="2017-07" db="EMBL/GenBank/DDBJ databases">
        <authorList>
            <person name="Mikheyev A."/>
            <person name="Grau M."/>
        </authorList>
    </citation>
    <scope>NUCLEOTIDE SEQUENCE</scope>
    <source>
        <tissue evidence="1">Venom_gland</tissue>
    </source>
</reference>
<proteinExistence type="predicted"/>
<dbReference type="AlphaFoldDB" id="A0A2D4FGG1"/>
<evidence type="ECO:0000313" key="1">
    <source>
        <dbReference type="EMBL" id="LAA46585.1"/>
    </source>
</evidence>
<reference evidence="1" key="2">
    <citation type="submission" date="2017-11" db="EMBL/GenBank/DDBJ databases">
        <title>Coralsnake Venomics: Analyses of Venom Gland Transcriptomes and Proteomes of Six Brazilian Taxa.</title>
        <authorList>
            <person name="Aird S.D."/>
            <person name="Jorge da Silva N."/>
            <person name="Qiu L."/>
            <person name="Villar-Briones A."/>
            <person name="Aparecida-Saddi V."/>
            <person name="Campos-Telles M.P."/>
            <person name="Grau M."/>
            <person name="Mikheyev A.S."/>
        </authorList>
    </citation>
    <scope>NUCLEOTIDE SEQUENCE</scope>
    <source>
        <tissue evidence="1">Venom_gland</tissue>
    </source>
</reference>
<accession>A0A2D4FGG1</accession>
<organism evidence="1">
    <name type="scientific">Micrurus corallinus</name>
    <name type="common">Brazilian coral snake</name>
    <dbReference type="NCBI Taxonomy" id="54390"/>
    <lineage>
        <taxon>Eukaryota</taxon>
        <taxon>Metazoa</taxon>
        <taxon>Chordata</taxon>
        <taxon>Craniata</taxon>
        <taxon>Vertebrata</taxon>
        <taxon>Euteleostomi</taxon>
        <taxon>Lepidosauria</taxon>
        <taxon>Squamata</taxon>
        <taxon>Bifurcata</taxon>
        <taxon>Unidentata</taxon>
        <taxon>Episquamata</taxon>
        <taxon>Toxicofera</taxon>
        <taxon>Serpentes</taxon>
        <taxon>Colubroidea</taxon>
        <taxon>Elapidae</taxon>
        <taxon>Elapinae</taxon>
        <taxon>Micrurus</taxon>
    </lineage>
</organism>
<name>A0A2D4FGG1_MICCO</name>
<dbReference type="EMBL" id="IACJ01062990">
    <property type="protein sequence ID" value="LAA46585.1"/>
    <property type="molecule type" value="Transcribed_RNA"/>
</dbReference>